<dbReference type="EMBL" id="ABDG02000015">
    <property type="protein sequence ID" value="EHK49981.1"/>
    <property type="molecule type" value="Genomic_DNA"/>
</dbReference>
<accession>G9NH87</accession>
<evidence type="ECO:0000313" key="2">
    <source>
        <dbReference type="Proteomes" id="UP000005426"/>
    </source>
</evidence>
<gene>
    <name evidence="1" type="ORF">TRIATDRAFT_297345</name>
</gene>
<dbReference type="AlphaFoldDB" id="G9NH87"/>
<keyword evidence="2" id="KW-1185">Reference proteome</keyword>
<organism evidence="1 2">
    <name type="scientific">Hypocrea atroviridis (strain ATCC 20476 / IMI 206040)</name>
    <name type="common">Trichoderma atroviride</name>
    <dbReference type="NCBI Taxonomy" id="452589"/>
    <lineage>
        <taxon>Eukaryota</taxon>
        <taxon>Fungi</taxon>
        <taxon>Dikarya</taxon>
        <taxon>Ascomycota</taxon>
        <taxon>Pezizomycotina</taxon>
        <taxon>Sordariomycetes</taxon>
        <taxon>Hypocreomycetidae</taxon>
        <taxon>Hypocreales</taxon>
        <taxon>Hypocreaceae</taxon>
        <taxon>Trichoderma</taxon>
    </lineage>
</organism>
<evidence type="ECO:0000313" key="1">
    <source>
        <dbReference type="EMBL" id="EHK49981.1"/>
    </source>
</evidence>
<dbReference type="Proteomes" id="UP000005426">
    <property type="component" value="Unassembled WGS sequence"/>
</dbReference>
<sequence>MSTDDDEASGWFLFSQSQIFKNTQWKLTKCRHTRVLNNLSICTACWETLTQRPQKGGSLLDLYMSTCSQLPPLSSRRVKPLGPD</sequence>
<protein>
    <submittedName>
        <fullName evidence="1">Uncharacterized protein</fullName>
    </submittedName>
</protein>
<comment type="caution">
    <text evidence="1">The sequence shown here is derived from an EMBL/GenBank/DDBJ whole genome shotgun (WGS) entry which is preliminary data.</text>
</comment>
<reference evidence="1 2" key="1">
    <citation type="journal article" date="2011" name="Genome Biol.">
        <title>Comparative genome sequence analysis underscores mycoparasitism as the ancestral life style of Trichoderma.</title>
        <authorList>
            <person name="Kubicek C.P."/>
            <person name="Herrera-Estrella A."/>
            <person name="Seidl-Seiboth V."/>
            <person name="Martinez D.A."/>
            <person name="Druzhinina I.S."/>
            <person name="Thon M."/>
            <person name="Zeilinger S."/>
            <person name="Casas-Flores S."/>
            <person name="Horwitz B.A."/>
            <person name="Mukherjee P.K."/>
            <person name="Mukherjee M."/>
            <person name="Kredics L."/>
            <person name="Alcaraz L.D."/>
            <person name="Aerts A."/>
            <person name="Antal Z."/>
            <person name="Atanasova L."/>
            <person name="Cervantes-Badillo M.G."/>
            <person name="Challacombe J."/>
            <person name="Chertkov O."/>
            <person name="McCluskey K."/>
            <person name="Coulpier F."/>
            <person name="Deshpande N."/>
            <person name="von Doehren H."/>
            <person name="Ebbole D.J."/>
            <person name="Esquivel-Naranjo E.U."/>
            <person name="Fekete E."/>
            <person name="Flipphi M."/>
            <person name="Glaser F."/>
            <person name="Gomez-Rodriguez E.Y."/>
            <person name="Gruber S."/>
            <person name="Han C."/>
            <person name="Henrissat B."/>
            <person name="Hermosa R."/>
            <person name="Hernandez-Onate M."/>
            <person name="Karaffa L."/>
            <person name="Kosti I."/>
            <person name="Le Crom S."/>
            <person name="Lindquist E."/>
            <person name="Lucas S."/>
            <person name="Luebeck M."/>
            <person name="Luebeck P.S."/>
            <person name="Margeot A."/>
            <person name="Metz B."/>
            <person name="Misra M."/>
            <person name="Nevalainen H."/>
            <person name="Omann M."/>
            <person name="Packer N."/>
            <person name="Perrone G."/>
            <person name="Uresti-Rivera E.E."/>
            <person name="Salamov A."/>
            <person name="Schmoll M."/>
            <person name="Seiboth B."/>
            <person name="Shapiro H."/>
            <person name="Sukno S."/>
            <person name="Tamayo-Ramos J.A."/>
            <person name="Tisch D."/>
            <person name="Wiest A."/>
            <person name="Wilkinson H.H."/>
            <person name="Zhang M."/>
            <person name="Coutinho P.M."/>
            <person name="Kenerley C.M."/>
            <person name="Monte E."/>
            <person name="Baker S.E."/>
            <person name="Grigoriev I.V."/>
        </authorList>
    </citation>
    <scope>NUCLEOTIDE SEQUENCE [LARGE SCALE GENOMIC DNA]</scope>
    <source>
        <strain evidence="2">ATCC 20476 / IMI 206040</strain>
    </source>
</reference>
<name>G9NH87_HYPAI</name>
<dbReference type="HOGENOM" id="CLU_2527747_0_0_1"/>
<proteinExistence type="predicted"/>